<dbReference type="InterPro" id="IPR036942">
    <property type="entry name" value="Beta-barrel_TonB_sf"/>
</dbReference>
<dbReference type="CDD" id="cd01347">
    <property type="entry name" value="ligand_gated_channel"/>
    <property type="match status" value="1"/>
</dbReference>
<dbReference type="InterPro" id="IPR039426">
    <property type="entry name" value="TonB-dep_rcpt-like"/>
</dbReference>
<accession>A0ABU1MMJ4</accession>
<keyword evidence="2 11" id="KW-0813">Transport</keyword>
<keyword evidence="8 12" id="KW-0798">TonB box</keyword>
<dbReference type="EMBL" id="JAVDRD010000005">
    <property type="protein sequence ID" value="MDR6511561.1"/>
    <property type="molecule type" value="Genomic_DNA"/>
</dbReference>
<dbReference type="PANTHER" id="PTHR32552:SF81">
    <property type="entry name" value="TONB-DEPENDENT OUTER MEMBRANE RECEPTOR"/>
    <property type="match status" value="1"/>
</dbReference>
<organism evidence="16 17">
    <name type="scientific">Novosphingobium capsulatum</name>
    <dbReference type="NCBI Taxonomy" id="13688"/>
    <lineage>
        <taxon>Bacteria</taxon>
        <taxon>Pseudomonadati</taxon>
        <taxon>Pseudomonadota</taxon>
        <taxon>Alphaproteobacteria</taxon>
        <taxon>Sphingomonadales</taxon>
        <taxon>Sphingomonadaceae</taxon>
        <taxon>Novosphingobium</taxon>
    </lineage>
</organism>
<dbReference type="InterPro" id="IPR012910">
    <property type="entry name" value="Plug_dom"/>
</dbReference>
<evidence type="ECO:0000256" key="11">
    <source>
        <dbReference type="PROSITE-ProRule" id="PRU01360"/>
    </source>
</evidence>
<proteinExistence type="inferred from homology"/>
<feature type="domain" description="TonB-dependent receptor plug" evidence="15">
    <location>
        <begin position="58"/>
        <end position="169"/>
    </location>
</feature>
<gene>
    <name evidence="16" type="ORF">J2792_002433</name>
</gene>
<keyword evidence="13" id="KW-0732">Signal</keyword>
<keyword evidence="17" id="KW-1185">Reference proteome</keyword>
<protein>
    <submittedName>
        <fullName evidence="16">Iron complex outermembrane receptor protein</fullName>
    </submittedName>
</protein>
<dbReference type="PANTHER" id="PTHR32552">
    <property type="entry name" value="FERRICHROME IRON RECEPTOR-RELATED"/>
    <property type="match status" value="1"/>
</dbReference>
<evidence type="ECO:0000256" key="4">
    <source>
        <dbReference type="ARBA" id="ARBA00022496"/>
    </source>
</evidence>
<name>A0ABU1MMJ4_9SPHN</name>
<dbReference type="PROSITE" id="PS52016">
    <property type="entry name" value="TONB_DEPENDENT_REC_3"/>
    <property type="match status" value="1"/>
</dbReference>
<feature type="domain" description="TonB-dependent receptor-like beta-barrel" evidence="14">
    <location>
        <begin position="303"/>
        <end position="732"/>
    </location>
</feature>
<evidence type="ECO:0000256" key="8">
    <source>
        <dbReference type="ARBA" id="ARBA00023077"/>
    </source>
</evidence>
<evidence type="ECO:0000256" key="1">
    <source>
        <dbReference type="ARBA" id="ARBA00004571"/>
    </source>
</evidence>
<dbReference type="Pfam" id="PF00593">
    <property type="entry name" value="TonB_dep_Rec_b-barrel"/>
    <property type="match status" value="1"/>
</dbReference>
<keyword evidence="3 11" id="KW-1134">Transmembrane beta strand</keyword>
<evidence type="ECO:0000256" key="12">
    <source>
        <dbReference type="RuleBase" id="RU003357"/>
    </source>
</evidence>
<evidence type="ECO:0000259" key="15">
    <source>
        <dbReference type="Pfam" id="PF07715"/>
    </source>
</evidence>
<dbReference type="Proteomes" id="UP001184150">
    <property type="component" value="Unassembled WGS sequence"/>
</dbReference>
<dbReference type="SUPFAM" id="SSF56935">
    <property type="entry name" value="Porins"/>
    <property type="match status" value="1"/>
</dbReference>
<dbReference type="RefSeq" id="WP_169050013.1">
    <property type="nucleotide sequence ID" value="NZ_JAVDRD010000005.1"/>
</dbReference>
<keyword evidence="4" id="KW-0410">Iron transport</keyword>
<reference evidence="16 17" key="1">
    <citation type="submission" date="2023-07" db="EMBL/GenBank/DDBJ databases">
        <title>Sorghum-associated microbial communities from plants grown in Nebraska, USA.</title>
        <authorList>
            <person name="Schachtman D."/>
        </authorList>
    </citation>
    <scope>NUCLEOTIDE SEQUENCE [LARGE SCALE GENOMIC DNA]</scope>
    <source>
        <strain evidence="16 17">DS1027</strain>
    </source>
</reference>
<evidence type="ECO:0000256" key="2">
    <source>
        <dbReference type="ARBA" id="ARBA00022448"/>
    </source>
</evidence>
<keyword evidence="10 11" id="KW-0998">Cell outer membrane</keyword>
<comment type="caution">
    <text evidence="16">The sequence shown here is derived from an EMBL/GenBank/DDBJ whole genome shotgun (WGS) entry which is preliminary data.</text>
</comment>
<evidence type="ECO:0000256" key="10">
    <source>
        <dbReference type="ARBA" id="ARBA00023237"/>
    </source>
</evidence>
<dbReference type="Pfam" id="PF07715">
    <property type="entry name" value="Plug"/>
    <property type="match status" value="1"/>
</dbReference>
<evidence type="ECO:0000256" key="13">
    <source>
        <dbReference type="SAM" id="SignalP"/>
    </source>
</evidence>
<evidence type="ECO:0000256" key="6">
    <source>
        <dbReference type="ARBA" id="ARBA00023004"/>
    </source>
</evidence>
<comment type="similarity">
    <text evidence="11 12">Belongs to the TonB-dependent receptor family.</text>
</comment>
<evidence type="ECO:0000259" key="14">
    <source>
        <dbReference type="Pfam" id="PF00593"/>
    </source>
</evidence>
<dbReference type="InterPro" id="IPR000531">
    <property type="entry name" value="Beta-barrel_TonB"/>
</dbReference>
<evidence type="ECO:0000256" key="5">
    <source>
        <dbReference type="ARBA" id="ARBA00022692"/>
    </source>
</evidence>
<evidence type="ECO:0000313" key="16">
    <source>
        <dbReference type="EMBL" id="MDR6511561.1"/>
    </source>
</evidence>
<keyword evidence="9 11" id="KW-0472">Membrane</keyword>
<evidence type="ECO:0000256" key="9">
    <source>
        <dbReference type="ARBA" id="ARBA00023136"/>
    </source>
</evidence>
<evidence type="ECO:0000256" key="3">
    <source>
        <dbReference type="ARBA" id="ARBA00022452"/>
    </source>
</evidence>
<sequence>MASRIFWAAGACTFSIAVAGTPVQAQTTSQIAGEKAPSASAATTDEIIVTARKRAENVQNVPISITAVSGATIQNQGVTNLKDFSNFVPGVSINNGRPDGGGTTAQIFIRGVGQNDFLMPNEPGVGLYVDDVYVASSVGAVDSLGDTQSVEVLRGPQGTLYGKNTIGGAIRITTVKPDFNALSGSASITGGSYGRIDLKAGINIPLGDTLALRISGASRHTDDLQKRYLSADGDGQGNINQDAIRGVLRWQPSTRFELTVAADYTRIRQHQPYGGNIGYVSGASPLVDALNAQYYPTINAQLGLPANAQFDSRWATAPNAVGATGPNSDHYDVWGASAVASYELGADITLKSITALRGVKGFAGRDGDSSPYPLVETTSYDNNTQFSQELQLNGSSFENRLKWTTGLYYMNQTLHNNIVANLWHGLVDTTVNIDFDARSRGRLKGQSYAVFGQGTFDITDALHLTAGGRYNIEKRDFQNDWYFLVQPRSYRCPGTDVTGQFIQCKSTDKVFTPMVSLAYDVTRSAMVYASYSDGFKVGGWTPRLFSQQSLKRYQPERLKAYELGIKTTWFDHRLTFNIDVFQSDYTNLQLTSVQADSTGAPQPVVQNAGAARIRGIESELSARIGQGTRIQAGLSYLDGKYRRLDPSVSFPLTAQLPETPKLSLTGSIEQSVHMPAGDVLTARVDGSYRSKTYKDPNNVEAIAQRPYALLNARISYTVPSGKVTFAAFGTNLTDKRYLVSGLDIASTFGIYEAYFGRPREFGGEIAVKF</sequence>
<keyword evidence="5 11" id="KW-0812">Transmembrane</keyword>
<keyword evidence="7" id="KW-0406">Ion transport</keyword>
<dbReference type="Gene3D" id="2.40.170.20">
    <property type="entry name" value="TonB-dependent receptor, beta-barrel domain"/>
    <property type="match status" value="1"/>
</dbReference>
<feature type="signal peptide" evidence="13">
    <location>
        <begin position="1"/>
        <end position="19"/>
    </location>
</feature>
<keyword evidence="6" id="KW-0408">Iron</keyword>
<keyword evidence="16" id="KW-0675">Receptor</keyword>
<comment type="subcellular location">
    <subcellularLocation>
        <location evidence="1 11">Cell outer membrane</location>
        <topology evidence="1 11">Multi-pass membrane protein</topology>
    </subcellularLocation>
</comment>
<evidence type="ECO:0000256" key="7">
    <source>
        <dbReference type="ARBA" id="ARBA00023065"/>
    </source>
</evidence>
<feature type="chain" id="PRO_5046195614" evidence="13">
    <location>
        <begin position="20"/>
        <end position="769"/>
    </location>
</feature>
<evidence type="ECO:0000313" key="17">
    <source>
        <dbReference type="Proteomes" id="UP001184150"/>
    </source>
</evidence>